<accession>A0A8X7VD21</accession>
<dbReference type="AlphaFoldDB" id="A0A8X7VD21"/>
<proteinExistence type="predicted"/>
<feature type="region of interest" description="Disordered" evidence="1">
    <location>
        <begin position="89"/>
        <end position="123"/>
    </location>
</feature>
<feature type="transmembrane region" description="Helical" evidence="2">
    <location>
        <begin position="186"/>
        <end position="205"/>
    </location>
</feature>
<dbReference type="Proteomes" id="UP000886595">
    <property type="component" value="Unassembled WGS sequence"/>
</dbReference>
<evidence type="ECO:0000313" key="3">
    <source>
        <dbReference type="EMBL" id="KAG2309006.1"/>
    </source>
</evidence>
<comment type="caution">
    <text evidence="3">The sequence shown here is derived from an EMBL/GenBank/DDBJ whole genome shotgun (WGS) entry which is preliminary data.</text>
</comment>
<evidence type="ECO:0000313" key="4">
    <source>
        <dbReference type="Proteomes" id="UP000886595"/>
    </source>
</evidence>
<dbReference type="EMBL" id="JAAMPC010000006">
    <property type="protein sequence ID" value="KAG2309006.1"/>
    <property type="molecule type" value="Genomic_DNA"/>
</dbReference>
<keyword evidence="4" id="KW-1185">Reference proteome</keyword>
<keyword evidence="2" id="KW-1133">Transmembrane helix</keyword>
<evidence type="ECO:0000256" key="1">
    <source>
        <dbReference type="SAM" id="MobiDB-lite"/>
    </source>
</evidence>
<sequence>MSVPSRLYSRRQRVNQRSILLHHPTGRSPLDISEFCPFRASGSIRFTGSSSASTATTSSSSTAPSSVPFLIVSQLLPSPTLLFHRVRSPSSSSFSSDRRRLPCSSPCHHSSSPTNRSDETPAPDLPAISYPLSLFCLVVSPSLLSRSFPAQTPRMYATPQRFHFVKLRVSDPEPEKCQHPIQTQNLNIQTLILIMFGLISSIYLTSPF</sequence>
<name>A0A8X7VD21_BRACI</name>
<protein>
    <submittedName>
        <fullName evidence="3">Uncharacterized protein</fullName>
    </submittedName>
</protein>
<reference evidence="3 4" key="1">
    <citation type="submission" date="2020-02" db="EMBL/GenBank/DDBJ databases">
        <authorList>
            <person name="Ma Q."/>
            <person name="Huang Y."/>
            <person name="Song X."/>
            <person name="Pei D."/>
        </authorList>
    </citation>
    <scope>NUCLEOTIDE SEQUENCE [LARGE SCALE GENOMIC DNA]</scope>
    <source>
        <strain evidence="3">Sxm20200214</strain>
        <tissue evidence="3">Leaf</tissue>
    </source>
</reference>
<evidence type="ECO:0000256" key="2">
    <source>
        <dbReference type="SAM" id="Phobius"/>
    </source>
</evidence>
<keyword evidence="2" id="KW-0472">Membrane</keyword>
<organism evidence="3 4">
    <name type="scientific">Brassica carinata</name>
    <name type="common">Ethiopian mustard</name>
    <name type="synonym">Abyssinian cabbage</name>
    <dbReference type="NCBI Taxonomy" id="52824"/>
    <lineage>
        <taxon>Eukaryota</taxon>
        <taxon>Viridiplantae</taxon>
        <taxon>Streptophyta</taxon>
        <taxon>Embryophyta</taxon>
        <taxon>Tracheophyta</taxon>
        <taxon>Spermatophyta</taxon>
        <taxon>Magnoliopsida</taxon>
        <taxon>eudicotyledons</taxon>
        <taxon>Gunneridae</taxon>
        <taxon>Pentapetalae</taxon>
        <taxon>rosids</taxon>
        <taxon>malvids</taxon>
        <taxon>Brassicales</taxon>
        <taxon>Brassicaceae</taxon>
        <taxon>Brassiceae</taxon>
        <taxon>Brassica</taxon>
    </lineage>
</organism>
<keyword evidence="2" id="KW-0812">Transmembrane</keyword>
<gene>
    <name evidence="3" type="ORF">Bca52824_028754</name>
</gene>
<feature type="compositionally biased region" description="Low complexity" evidence="1">
    <location>
        <begin position="102"/>
        <end position="113"/>
    </location>
</feature>